<dbReference type="EMBL" id="QFLI01000005">
    <property type="protein sequence ID" value="PXY00743.1"/>
    <property type="molecule type" value="Genomic_DNA"/>
</dbReference>
<name>A0A2V3ZWV2_9BACT</name>
<feature type="transmembrane region" description="Helical" evidence="1">
    <location>
        <begin position="6"/>
        <end position="27"/>
    </location>
</feature>
<keyword evidence="1" id="KW-0472">Membrane</keyword>
<dbReference type="OrthoDB" id="1493774at2"/>
<organism evidence="2 3">
    <name type="scientific">Marinifilum breve</name>
    <dbReference type="NCBI Taxonomy" id="2184082"/>
    <lineage>
        <taxon>Bacteria</taxon>
        <taxon>Pseudomonadati</taxon>
        <taxon>Bacteroidota</taxon>
        <taxon>Bacteroidia</taxon>
        <taxon>Marinilabiliales</taxon>
        <taxon>Marinifilaceae</taxon>
    </lineage>
</organism>
<dbReference type="AlphaFoldDB" id="A0A2V3ZWV2"/>
<dbReference type="InterPro" id="IPR008620">
    <property type="entry name" value="FixH"/>
</dbReference>
<evidence type="ECO:0008006" key="4">
    <source>
        <dbReference type="Google" id="ProtNLM"/>
    </source>
</evidence>
<comment type="caution">
    <text evidence="2">The sequence shown here is derived from an EMBL/GenBank/DDBJ whole genome shotgun (WGS) entry which is preliminary data.</text>
</comment>
<dbReference type="Pfam" id="PF05751">
    <property type="entry name" value="FixH"/>
    <property type="match status" value="1"/>
</dbReference>
<protein>
    <recommendedName>
        <fullName evidence="4">Nitrogen fixation protein FixH</fullName>
    </recommendedName>
</protein>
<sequence length="148" mass="16855">MKKLNWGTKLGIMASIYVIGVLIFVGFSTTQKINLVSTDYYPTGVKHQDKINKIKNAQQLETPISIEQVGDQIQITFPADMKSGVEGEIIVYRPADYDLDLKYKLALNDSGVHILNTNELLQGRYTIKLDWVHNDVPYYKEEAIYLSK</sequence>
<reference evidence="2 3" key="1">
    <citation type="submission" date="2018-05" db="EMBL/GenBank/DDBJ databases">
        <title>Marinifilum breve JC075T sp. nov., a marine bacterium isolated from Yongle Blue Hole in the South China Sea.</title>
        <authorList>
            <person name="Fu T."/>
        </authorList>
    </citation>
    <scope>NUCLEOTIDE SEQUENCE [LARGE SCALE GENOMIC DNA]</scope>
    <source>
        <strain evidence="2 3">JC075</strain>
    </source>
</reference>
<gene>
    <name evidence="2" type="ORF">DF185_12610</name>
</gene>
<evidence type="ECO:0000256" key="1">
    <source>
        <dbReference type="SAM" id="Phobius"/>
    </source>
</evidence>
<dbReference type="Proteomes" id="UP000248079">
    <property type="component" value="Unassembled WGS sequence"/>
</dbReference>
<proteinExistence type="predicted"/>
<evidence type="ECO:0000313" key="3">
    <source>
        <dbReference type="Proteomes" id="UP000248079"/>
    </source>
</evidence>
<keyword evidence="1" id="KW-0812">Transmembrane</keyword>
<accession>A0A2V3ZWV2</accession>
<keyword evidence="3" id="KW-1185">Reference proteome</keyword>
<keyword evidence="1" id="KW-1133">Transmembrane helix</keyword>
<evidence type="ECO:0000313" key="2">
    <source>
        <dbReference type="EMBL" id="PXY00743.1"/>
    </source>
</evidence>
<dbReference type="RefSeq" id="WP_110361109.1">
    <property type="nucleotide sequence ID" value="NZ_QFLI01000005.1"/>
</dbReference>